<reference evidence="3" key="1">
    <citation type="submission" date="2013-12" db="EMBL/GenBank/DDBJ databases">
        <title>Genome sequences of Streptococcus thermophilus strains MTH17CL396 and M17PTZA496 isolated from Fontina cheese in Valle d'Aosta region (Italy).</title>
        <authorList>
            <person name="Treu L."/>
            <person name="Giacomini A."/>
            <person name="Corich V."/>
            <person name="Vendramin V."/>
            <person name="Bovo B."/>
        </authorList>
    </citation>
    <scope>NUCLEOTIDE SEQUENCE [LARGE SCALE GENOMIC DNA]</scope>
    <source>
        <strain evidence="3">M17PTZA496</strain>
    </source>
</reference>
<dbReference type="Proteomes" id="UP000024559">
    <property type="component" value="Chromosome"/>
</dbReference>
<accession>A0A0E2PYM1</accession>
<feature type="domain" description="Protein kinase" evidence="1">
    <location>
        <begin position="194"/>
        <end position="473"/>
    </location>
</feature>
<evidence type="ECO:0000313" key="3">
    <source>
        <dbReference type="Proteomes" id="UP000024559"/>
    </source>
</evidence>
<gene>
    <name evidence="2" type="ORF">X841_11190</name>
</gene>
<dbReference type="Pfam" id="PF25816">
    <property type="entry name" value="RamC_N"/>
    <property type="match status" value="1"/>
</dbReference>
<dbReference type="Gene3D" id="1.10.510.10">
    <property type="entry name" value="Transferase(Phosphotransferase) domain 1"/>
    <property type="match status" value="1"/>
</dbReference>
<dbReference type="RefSeq" id="WP_011681723.1">
    <property type="nucleotide sequence ID" value="NZ_CM002372.1"/>
</dbReference>
<dbReference type="PANTHER" id="PTHR44167:SF24">
    <property type="entry name" value="SERINE_THREONINE-PROTEIN KINASE CHK2"/>
    <property type="match status" value="1"/>
</dbReference>
<proteinExistence type="predicted"/>
<comment type="caution">
    <text evidence="2">The sequence shown here is derived from an EMBL/GenBank/DDBJ whole genome shotgun (WGS) entry which is preliminary data.</text>
</comment>
<dbReference type="GO" id="GO:0004672">
    <property type="term" value="F:protein kinase activity"/>
    <property type="evidence" value="ECO:0007669"/>
    <property type="project" value="InterPro"/>
</dbReference>
<dbReference type="SUPFAM" id="SSF158745">
    <property type="entry name" value="LanC-like"/>
    <property type="match status" value="1"/>
</dbReference>
<dbReference type="Pfam" id="PF00069">
    <property type="entry name" value="Pkinase"/>
    <property type="match status" value="1"/>
</dbReference>
<dbReference type="GO" id="GO:0005524">
    <property type="term" value="F:ATP binding"/>
    <property type="evidence" value="ECO:0007669"/>
    <property type="project" value="InterPro"/>
</dbReference>
<dbReference type="InterPro" id="IPR000719">
    <property type="entry name" value="Prot_kinase_dom"/>
</dbReference>
<dbReference type="EMBL" id="AZJT01000073">
    <property type="protein sequence ID" value="ETW87973.1"/>
    <property type="molecule type" value="Genomic_DNA"/>
</dbReference>
<dbReference type="InterPro" id="IPR057929">
    <property type="entry name" value="RamC_N"/>
</dbReference>
<dbReference type="HOGENOM" id="CLU_014914_1_1_9"/>
<sequence>MEELITPSEKRIINRKKGEIYDYISYSNAFVPYQGWKIHISANLIDYQSILDNVYHVCSIFQTPFKYINKISELFRILSKHVSQLEIGKFITIYPKNKETFLLLLEELYDKIPKYTGVQILTDRSYKDSEIIFYRYGVMNARLINNERPKLKFNGTFYEDITEPYYTCPPFVEDIIFNKVVDDYNIESLFHDRYQMESIIHKSGAGNVYIAIDTINEEKVIIKEARKKVYITEKILAIDLLLNEKCILKKLKGKVDIPNYIECFTIEGNLYLVEEFIDGQRLDILKPEYNLLIKRNSSELGRYNKKVKKIISNLFLSLYKIHQEGIILEDISSSNILLTNDDRVFFIDLETAYNKNDGIIVETTNECYPKNISQKNEQRDIVKMWYCIIDLLTNSTSLLKYDNTGVSTLNLFYKMSLENNLPKSLRKKFINDFSIVDFKNTFIIKFIEMGLNIEKIVRMQQDLTETILSHNTFEIYGKTILESIDNYKHISNMDLKFSSDPSFSSLYDNCNKSIDDLIGIAILDNNFELFLNCNLDELLHNMSYYQKYYLLRLFNDTKICDRVYFIKVLNSIIKNDIKCIDGVKYIKSNEYFSPYLITGNSGLIIELIKFSKNNNTMKFDEWIRSLSEGISYTYAKGTSLYYGLAGLGLANAWLYYYFKETSFLKTSIKICEHIFDFSIKQNTKTILIDPMSEEIDYTYSKGMLGQLYFINELLNIIKE</sequence>
<dbReference type="PROSITE" id="PS50011">
    <property type="entry name" value="PROTEIN_KINASE_DOM"/>
    <property type="match status" value="1"/>
</dbReference>
<dbReference type="SUPFAM" id="SSF56112">
    <property type="entry name" value="Protein kinase-like (PK-like)"/>
    <property type="match status" value="1"/>
</dbReference>
<name>A0A0E2PYM1_STRTR</name>
<dbReference type="PANTHER" id="PTHR44167">
    <property type="entry name" value="OVARIAN-SPECIFIC SERINE/THREONINE-PROTEIN KINASE LOK-RELATED"/>
    <property type="match status" value="1"/>
</dbReference>
<dbReference type="SMART" id="SM00220">
    <property type="entry name" value="S_TKc"/>
    <property type="match status" value="1"/>
</dbReference>
<dbReference type="InterPro" id="IPR011009">
    <property type="entry name" value="Kinase-like_dom_sf"/>
</dbReference>
<organism evidence="2 3">
    <name type="scientific">Streptococcus thermophilus M17PTZA496</name>
    <dbReference type="NCBI Taxonomy" id="1433289"/>
    <lineage>
        <taxon>Bacteria</taxon>
        <taxon>Bacillati</taxon>
        <taxon>Bacillota</taxon>
        <taxon>Bacilli</taxon>
        <taxon>Lactobacillales</taxon>
        <taxon>Streptococcaceae</taxon>
        <taxon>Streptococcus</taxon>
    </lineage>
</organism>
<dbReference type="Gene3D" id="3.30.200.20">
    <property type="entry name" value="Phosphorylase Kinase, domain 1"/>
    <property type="match status" value="1"/>
</dbReference>
<dbReference type="AlphaFoldDB" id="A0A0E2PYM1"/>
<evidence type="ECO:0000259" key="1">
    <source>
        <dbReference type="PROSITE" id="PS50011"/>
    </source>
</evidence>
<dbReference type="PATRIC" id="fig|1433289.7.peg.2298"/>
<evidence type="ECO:0000313" key="2">
    <source>
        <dbReference type="EMBL" id="ETW87973.1"/>
    </source>
</evidence>
<protein>
    <recommendedName>
        <fullName evidence="1">Protein kinase domain-containing protein</fullName>
    </recommendedName>
</protein>